<evidence type="ECO:0000313" key="8">
    <source>
        <dbReference type="Proteomes" id="UP001235269"/>
    </source>
</evidence>
<keyword evidence="3" id="KW-0547">Nucleotide-binding</keyword>
<dbReference type="Pfam" id="PF08543">
    <property type="entry name" value="Phos_pyr_kin"/>
    <property type="match status" value="1"/>
</dbReference>
<dbReference type="PANTHER" id="PTHR10534:SF2">
    <property type="entry name" value="PYRIDOXAL KINASE"/>
    <property type="match status" value="1"/>
</dbReference>
<dbReference type="RefSeq" id="WP_307159577.1">
    <property type="nucleotide sequence ID" value="NZ_JAUSWH010000014.1"/>
</dbReference>
<feature type="domain" description="Pyridoxamine kinase/Phosphomethylpyrimidine kinase" evidence="6">
    <location>
        <begin position="80"/>
        <end position="255"/>
    </location>
</feature>
<dbReference type="Proteomes" id="UP001235269">
    <property type="component" value="Unassembled WGS sequence"/>
</dbReference>
<evidence type="ECO:0000256" key="2">
    <source>
        <dbReference type="ARBA" id="ARBA00022679"/>
    </source>
</evidence>
<dbReference type="Gene3D" id="3.40.1190.20">
    <property type="match status" value="1"/>
</dbReference>
<reference evidence="7 8" key="1">
    <citation type="submission" date="2023-07" db="EMBL/GenBank/DDBJ databases">
        <title>Genomic Encyclopedia of Type Strains, Phase IV (KMG-IV): sequencing the most valuable type-strain genomes for metagenomic binning, comparative biology and taxonomic classification.</title>
        <authorList>
            <person name="Goeker M."/>
        </authorList>
    </citation>
    <scope>NUCLEOTIDE SEQUENCE [LARGE SCALE GENOMIC DNA]</scope>
    <source>
        <strain evidence="7 8">DSM 100301</strain>
    </source>
</reference>
<dbReference type="EMBL" id="JAUSWH010000014">
    <property type="protein sequence ID" value="MDQ0457401.1"/>
    <property type="molecule type" value="Genomic_DNA"/>
</dbReference>
<keyword evidence="2 7" id="KW-0808">Transferase</keyword>
<dbReference type="InterPro" id="IPR029056">
    <property type="entry name" value="Ribokinase-like"/>
</dbReference>
<evidence type="ECO:0000313" key="7">
    <source>
        <dbReference type="EMBL" id="MDQ0457401.1"/>
    </source>
</evidence>
<accession>A0ABU0IJI6</accession>
<dbReference type="GO" id="GO:0008478">
    <property type="term" value="F:pyridoxal kinase activity"/>
    <property type="evidence" value="ECO:0007669"/>
    <property type="project" value="UniProtKB-EC"/>
</dbReference>
<dbReference type="NCBIfam" id="TIGR00687">
    <property type="entry name" value="pyridox_kin"/>
    <property type="match status" value="1"/>
</dbReference>
<evidence type="ECO:0000256" key="3">
    <source>
        <dbReference type="ARBA" id="ARBA00022741"/>
    </source>
</evidence>
<evidence type="ECO:0000259" key="6">
    <source>
        <dbReference type="Pfam" id="PF08543"/>
    </source>
</evidence>
<evidence type="ECO:0000256" key="4">
    <source>
        <dbReference type="ARBA" id="ARBA00022777"/>
    </source>
</evidence>
<protein>
    <recommendedName>
        <fullName evidence="1">pyridoxal kinase</fullName>
        <ecNumber evidence="1">2.7.1.35</ecNumber>
    </recommendedName>
</protein>
<dbReference type="EC" id="2.7.1.35" evidence="1"/>
<dbReference type="PANTHER" id="PTHR10534">
    <property type="entry name" value="PYRIDOXAL KINASE"/>
    <property type="match status" value="1"/>
</dbReference>
<comment type="caution">
    <text evidence="7">The sequence shown here is derived from an EMBL/GenBank/DDBJ whole genome shotgun (WGS) entry which is preliminary data.</text>
</comment>
<evidence type="ECO:0000256" key="5">
    <source>
        <dbReference type="ARBA" id="ARBA00022840"/>
    </source>
</evidence>
<proteinExistence type="predicted"/>
<organism evidence="7 8">
    <name type="scientific">Rhizobium paknamense</name>
    <dbReference type="NCBI Taxonomy" id="1206817"/>
    <lineage>
        <taxon>Bacteria</taxon>
        <taxon>Pseudomonadati</taxon>
        <taxon>Pseudomonadota</taxon>
        <taxon>Alphaproteobacteria</taxon>
        <taxon>Hyphomicrobiales</taxon>
        <taxon>Rhizobiaceae</taxon>
        <taxon>Rhizobium/Agrobacterium group</taxon>
        <taxon>Rhizobium</taxon>
    </lineage>
</organism>
<dbReference type="InterPro" id="IPR013749">
    <property type="entry name" value="PM/HMP-P_kinase-1"/>
</dbReference>
<name>A0ABU0IJI6_9HYPH</name>
<keyword evidence="4 7" id="KW-0418">Kinase</keyword>
<sequence>MSTETRGGAVISISSHVIRGSVGNRASVFALESLGFPVWSMPTVVLPWHPGHGRSTRMVFPDDLFESAVNDLIAAPWAGEVKAVMTGYFGAPAQPAAVARLIRHLKERNPDLIYLCDPVIGDMSGLYVPEATAIAIRDHLLPLASVATPNRFEFAWLTGETFSDNSAIIKAAARIGLDRLVVTSAFPMMANSIGNLLIEGKTAVLAEHRAVDRAPNGLGDLFSALFLAHLMGKPQEEALRLASASVFEMLQRTVKRQGDELALESERESLVAPLAPVSLRRLVVPGPHPRESQEIAKPAASR</sequence>
<dbReference type="NCBIfam" id="NF004398">
    <property type="entry name" value="PRK05756.1"/>
    <property type="match status" value="1"/>
</dbReference>
<dbReference type="CDD" id="cd01173">
    <property type="entry name" value="pyridoxal_pyridoxamine_kinase"/>
    <property type="match status" value="1"/>
</dbReference>
<dbReference type="InterPro" id="IPR004625">
    <property type="entry name" value="PyrdxlKinase"/>
</dbReference>
<keyword evidence="5" id="KW-0067">ATP-binding</keyword>
<evidence type="ECO:0000256" key="1">
    <source>
        <dbReference type="ARBA" id="ARBA00012104"/>
    </source>
</evidence>
<dbReference type="SUPFAM" id="SSF53613">
    <property type="entry name" value="Ribokinase-like"/>
    <property type="match status" value="1"/>
</dbReference>
<gene>
    <name evidence="7" type="ORF">QO005_003757</name>
</gene>
<keyword evidence="8" id="KW-1185">Reference proteome</keyword>